<evidence type="ECO:0000256" key="8">
    <source>
        <dbReference type="ARBA" id="ARBA00022741"/>
    </source>
</evidence>
<evidence type="ECO:0000256" key="2">
    <source>
        <dbReference type="ARBA" id="ARBA00005019"/>
    </source>
</evidence>
<dbReference type="GO" id="GO:0005524">
    <property type="term" value="F:ATP binding"/>
    <property type="evidence" value="ECO:0007669"/>
    <property type="project" value="UniProtKB-KW"/>
</dbReference>
<evidence type="ECO:0000313" key="17">
    <source>
        <dbReference type="Proteomes" id="UP000094056"/>
    </source>
</evidence>
<dbReference type="Pfam" id="PF01467">
    <property type="entry name" value="CTP_transf_like"/>
    <property type="match status" value="1"/>
</dbReference>
<dbReference type="InterPro" id="IPR005248">
    <property type="entry name" value="NadD/NMNAT"/>
</dbReference>
<evidence type="ECO:0000256" key="7">
    <source>
        <dbReference type="ARBA" id="ARBA00022695"/>
    </source>
</evidence>
<protein>
    <recommendedName>
        <fullName evidence="4">nicotinate-nucleotide adenylyltransferase</fullName>
        <ecNumber evidence="4">2.7.7.18</ecNumber>
    </recommendedName>
    <alternativeName>
        <fullName evidence="13">Deamido-NAD(+) diphosphorylase</fullName>
    </alternativeName>
    <alternativeName>
        <fullName evidence="12">Deamido-NAD(+) pyrophosphorylase</fullName>
    </alternativeName>
    <alternativeName>
        <fullName evidence="11">Nicotinate mononucleotide adenylyltransferase</fullName>
    </alternativeName>
</protein>
<dbReference type="PANTHER" id="PTHR39321">
    <property type="entry name" value="NICOTINATE-NUCLEOTIDE ADENYLYLTRANSFERASE-RELATED"/>
    <property type="match status" value="1"/>
</dbReference>
<evidence type="ECO:0000259" key="15">
    <source>
        <dbReference type="Pfam" id="PF01467"/>
    </source>
</evidence>
<feature type="domain" description="Cytidyltransferase-like" evidence="15">
    <location>
        <begin position="8"/>
        <end position="82"/>
    </location>
</feature>
<sequence>MVKIFEVFLIIGADSLNELELWKDIKKLSQLCHFVIVNRPGYSTSLSSTLADIIGKDKVLDMERLRVEISPIGISSTDIRKRLKDGVEIKDLVPSCVETYIKEHGLYSPARAGSDGCCEIN</sequence>
<keyword evidence="9" id="KW-0067">ATP-binding</keyword>
<dbReference type="GO" id="GO:0004515">
    <property type="term" value="F:nicotinate-nucleotide adenylyltransferase activity"/>
    <property type="evidence" value="ECO:0007669"/>
    <property type="project" value="UniProtKB-EC"/>
</dbReference>
<dbReference type="InterPro" id="IPR004821">
    <property type="entry name" value="Cyt_trans-like"/>
</dbReference>
<comment type="pathway">
    <text evidence="2">Cofactor biosynthesis; NAD(+) biosynthesis; deamido-NAD(+) from nicotinate D-ribonucleotide: step 1/1.</text>
</comment>
<dbReference type="Gene3D" id="3.40.50.620">
    <property type="entry name" value="HUPs"/>
    <property type="match status" value="1"/>
</dbReference>
<name>A0A1E3X799_9BACT</name>
<reference evidence="16 17" key="1">
    <citation type="submission" date="2016-07" db="EMBL/GenBank/DDBJ databases">
        <title>Draft genome of Scalindua rubra, obtained from a brine-seawater interface in the Red Sea, sheds light on salt adaptation in anammox bacteria.</title>
        <authorList>
            <person name="Speth D.R."/>
            <person name="Lagkouvardos I."/>
            <person name="Wang Y."/>
            <person name="Qian P.-Y."/>
            <person name="Dutilh B.E."/>
            <person name="Jetten M.S."/>
        </authorList>
    </citation>
    <scope>NUCLEOTIDE SEQUENCE [LARGE SCALE GENOMIC DNA]</scope>
    <source>
        <strain evidence="16">BSI-1</strain>
    </source>
</reference>
<comment type="similarity">
    <text evidence="3">Belongs to the NadD family.</text>
</comment>
<evidence type="ECO:0000313" key="16">
    <source>
        <dbReference type="EMBL" id="ODS31495.1"/>
    </source>
</evidence>
<evidence type="ECO:0000256" key="6">
    <source>
        <dbReference type="ARBA" id="ARBA00022679"/>
    </source>
</evidence>
<keyword evidence="8" id="KW-0547">Nucleotide-binding</keyword>
<dbReference type="PANTHER" id="PTHR39321:SF3">
    <property type="entry name" value="PHOSPHOPANTETHEINE ADENYLYLTRANSFERASE"/>
    <property type="match status" value="1"/>
</dbReference>
<evidence type="ECO:0000256" key="3">
    <source>
        <dbReference type="ARBA" id="ARBA00009014"/>
    </source>
</evidence>
<dbReference type="AlphaFoldDB" id="A0A1E3X799"/>
<evidence type="ECO:0000256" key="1">
    <source>
        <dbReference type="ARBA" id="ARBA00002324"/>
    </source>
</evidence>
<dbReference type="Proteomes" id="UP000094056">
    <property type="component" value="Unassembled WGS sequence"/>
</dbReference>
<evidence type="ECO:0000256" key="14">
    <source>
        <dbReference type="ARBA" id="ARBA00048721"/>
    </source>
</evidence>
<organism evidence="16 17">
    <name type="scientific">Candidatus Scalindua rubra</name>
    <dbReference type="NCBI Taxonomy" id="1872076"/>
    <lineage>
        <taxon>Bacteria</taxon>
        <taxon>Pseudomonadati</taxon>
        <taxon>Planctomycetota</taxon>
        <taxon>Candidatus Brocadiia</taxon>
        <taxon>Candidatus Brocadiales</taxon>
        <taxon>Candidatus Scalinduaceae</taxon>
        <taxon>Candidatus Scalindua</taxon>
    </lineage>
</organism>
<evidence type="ECO:0000256" key="5">
    <source>
        <dbReference type="ARBA" id="ARBA00022642"/>
    </source>
</evidence>
<dbReference type="EMBL" id="MAYW01000114">
    <property type="protein sequence ID" value="ODS31495.1"/>
    <property type="molecule type" value="Genomic_DNA"/>
</dbReference>
<comment type="caution">
    <text evidence="16">The sequence shown here is derived from an EMBL/GenBank/DDBJ whole genome shotgun (WGS) entry which is preliminary data.</text>
</comment>
<evidence type="ECO:0000256" key="11">
    <source>
        <dbReference type="ARBA" id="ARBA00031253"/>
    </source>
</evidence>
<dbReference type="CDD" id="cd02165">
    <property type="entry name" value="NMNAT"/>
    <property type="match status" value="1"/>
</dbReference>
<dbReference type="SUPFAM" id="SSF52374">
    <property type="entry name" value="Nucleotidylyl transferase"/>
    <property type="match status" value="1"/>
</dbReference>
<keyword evidence="7 16" id="KW-0548">Nucleotidyltransferase</keyword>
<comment type="catalytic activity">
    <reaction evidence="14">
        <text>nicotinate beta-D-ribonucleotide + ATP + H(+) = deamido-NAD(+) + diphosphate</text>
        <dbReference type="Rhea" id="RHEA:22860"/>
        <dbReference type="ChEBI" id="CHEBI:15378"/>
        <dbReference type="ChEBI" id="CHEBI:30616"/>
        <dbReference type="ChEBI" id="CHEBI:33019"/>
        <dbReference type="ChEBI" id="CHEBI:57502"/>
        <dbReference type="ChEBI" id="CHEBI:58437"/>
        <dbReference type="EC" id="2.7.7.18"/>
    </reaction>
</comment>
<keyword evidence="6 16" id="KW-0808">Transferase</keyword>
<evidence type="ECO:0000256" key="9">
    <source>
        <dbReference type="ARBA" id="ARBA00022840"/>
    </source>
</evidence>
<evidence type="ECO:0000256" key="4">
    <source>
        <dbReference type="ARBA" id="ARBA00012389"/>
    </source>
</evidence>
<dbReference type="UniPathway" id="UPA00253">
    <property type="reaction ID" value="UER00332"/>
</dbReference>
<evidence type="ECO:0000256" key="12">
    <source>
        <dbReference type="ARBA" id="ARBA00033140"/>
    </source>
</evidence>
<evidence type="ECO:0000256" key="10">
    <source>
        <dbReference type="ARBA" id="ARBA00023027"/>
    </source>
</evidence>
<comment type="function">
    <text evidence="1">Catalyzes the reversible adenylation of nicotinate mononucleotide (NaMN) to nicotinic acid adenine dinucleotide (NaAD).</text>
</comment>
<keyword evidence="5" id="KW-0662">Pyridine nucleotide biosynthesis</keyword>
<dbReference type="GO" id="GO:0009435">
    <property type="term" value="P:NAD+ biosynthetic process"/>
    <property type="evidence" value="ECO:0007669"/>
    <property type="project" value="UniProtKB-UniPathway"/>
</dbReference>
<evidence type="ECO:0000256" key="13">
    <source>
        <dbReference type="ARBA" id="ARBA00033353"/>
    </source>
</evidence>
<gene>
    <name evidence="16" type="primary">nadD_1</name>
    <name evidence="16" type="ORF">SCARUB_03398</name>
</gene>
<proteinExistence type="inferred from homology"/>
<accession>A0A1E3X799</accession>
<dbReference type="EC" id="2.7.7.18" evidence="4"/>
<keyword evidence="10" id="KW-0520">NAD</keyword>
<dbReference type="InterPro" id="IPR014729">
    <property type="entry name" value="Rossmann-like_a/b/a_fold"/>
</dbReference>